<dbReference type="Proteomes" id="UP000789706">
    <property type="component" value="Unassembled WGS sequence"/>
</dbReference>
<name>A0A9N9E5R7_9GLOM</name>
<sequence>QVIDTFYFYTFLHHAIHNTVVLYYDFSQVSFPHEDSNNTSIEVPLDEANGVLSELFEHNNINNLILTKNLEDILPNKFFDNNFFDNNKSFDNNKPLYPIIPEMSFDNWTKFN</sequence>
<proteinExistence type="predicted"/>
<reference evidence="1" key="1">
    <citation type="submission" date="2021-06" db="EMBL/GenBank/DDBJ databases">
        <authorList>
            <person name="Kallberg Y."/>
            <person name="Tangrot J."/>
            <person name="Rosling A."/>
        </authorList>
    </citation>
    <scope>NUCLEOTIDE SEQUENCE</scope>
    <source>
        <strain evidence="1">AZ414A</strain>
    </source>
</reference>
<dbReference type="AlphaFoldDB" id="A0A9N9E5R7"/>
<protein>
    <submittedName>
        <fullName evidence="1">1238_t:CDS:1</fullName>
    </submittedName>
</protein>
<gene>
    <name evidence="1" type="ORF">DEBURN_LOCUS11915</name>
</gene>
<organism evidence="1 2">
    <name type="scientific">Diversispora eburnea</name>
    <dbReference type="NCBI Taxonomy" id="1213867"/>
    <lineage>
        <taxon>Eukaryota</taxon>
        <taxon>Fungi</taxon>
        <taxon>Fungi incertae sedis</taxon>
        <taxon>Mucoromycota</taxon>
        <taxon>Glomeromycotina</taxon>
        <taxon>Glomeromycetes</taxon>
        <taxon>Diversisporales</taxon>
        <taxon>Diversisporaceae</taxon>
        <taxon>Diversispora</taxon>
    </lineage>
</organism>
<accession>A0A9N9E5R7</accession>
<dbReference type="EMBL" id="CAJVPK010009217">
    <property type="protein sequence ID" value="CAG8665679.1"/>
    <property type="molecule type" value="Genomic_DNA"/>
</dbReference>
<feature type="non-terminal residue" evidence="1">
    <location>
        <position position="1"/>
    </location>
</feature>
<evidence type="ECO:0000313" key="1">
    <source>
        <dbReference type="EMBL" id="CAG8665679.1"/>
    </source>
</evidence>
<feature type="non-terminal residue" evidence="1">
    <location>
        <position position="112"/>
    </location>
</feature>
<keyword evidence="2" id="KW-1185">Reference proteome</keyword>
<evidence type="ECO:0000313" key="2">
    <source>
        <dbReference type="Proteomes" id="UP000789706"/>
    </source>
</evidence>
<comment type="caution">
    <text evidence="1">The sequence shown here is derived from an EMBL/GenBank/DDBJ whole genome shotgun (WGS) entry which is preliminary data.</text>
</comment>